<dbReference type="RefSeq" id="XP_004036867.1">
    <property type="nucleotide sequence ID" value="XM_004036819.1"/>
</dbReference>
<keyword evidence="3" id="KW-1185">Reference proteome</keyword>
<dbReference type="OMA" id="MYLYFLE"/>
<dbReference type="Proteomes" id="UP000008983">
    <property type="component" value="Unassembled WGS sequence"/>
</dbReference>
<dbReference type="EMBL" id="GL983557">
    <property type="protein sequence ID" value="EGR32881.1"/>
    <property type="molecule type" value="Genomic_DNA"/>
</dbReference>
<evidence type="ECO:0000256" key="1">
    <source>
        <dbReference type="SAM" id="Phobius"/>
    </source>
</evidence>
<gene>
    <name evidence="2" type="ORF">IMG5_067870</name>
</gene>
<dbReference type="InParanoid" id="G0QPG8"/>
<proteinExistence type="predicted"/>
<evidence type="ECO:0000313" key="3">
    <source>
        <dbReference type="Proteomes" id="UP000008983"/>
    </source>
</evidence>
<dbReference type="PANTHER" id="PTHR11319">
    <property type="entry name" value="G PROTEIN-COUPLED RECEPTOR-RELATED"/>
    <property type="match status" value="1"/>
</dbReference>
<keyword evidence="1" id="KW-0812">Transmembrane</keyword>
<reference evidence="2 3" key="1">
    <citation type="submission" date="2011-07" db="EMBL/GenBank/DDBJ databases">
        <authorList>
            <person name="Coyne R."/>
            <person name="Brami D."/>
            <person name="Johnson J."/>
            <person name="Hostetler J."/>
            <person name="Hannick L."/>
            <person name="Clark T."/>
            <person name="Cassidy-Hanley D."/>
            <person name="Inman J."/>
        </authorList>
    </citation>
    <scope>NUCLEOTIDE SEQUENCE [LARGE SCALE GENOMIC DNA]</scope>
    <source>
        <strain evidence="2 3">G5</strain>
    </source>
</reference>
<dbReference type="AlphaFoldDB" id="G0QPG8"/>
<keyword evidence="1" id="KW-0472">Membrane</keyword>
<organism evidence="2 3">
    <name type="scientific">Ichthyophthirius multifiliis</name>
    <name type="common">White spot disease agent</name>
    <name type="synonym">Ich</name>
    <dbReference type="NCBI Taxonomy" id="5932"/>
    <lineage>
        <taxon>Eukaryota</taxon>
        <taxon>Sar</taxon>
        <taxon>Alveolata</taxon>
        <taxon>Ciliophora</taxon>
        <taxon>Intramacronucleata</taxon>
        <taxon>Oligohymenophorea</taxon>
        <taxon>Hymenostomatida</taxon>
        <taxon>Ophryoglenina</taxon>
        <taxon>Ichthyophthirius</taxon>
    </lineage>
</organism>
<dbReference type="OrthoDB" id="77931at2759"/>
<feature type="transmembrane region" description="Helical" evidence="1">
    <location>
        <begin position="391"/>
        <end position="413"/>
    </location>
</feature>
<evidence type="ECO:0008006" key="4">
    <source>
        <dbReference type="Google" id="ProtNLM"/>
    </source>
</evidence>
<dbReference type="STRING" id="857967.G0QPG8"/>
<dbReference type="PANTHER" id="PTHR11319:SF35">
    <property type="entry name" value="OUTER MEMBRANE PROTEIN PMPC-RELATED"/>
    <property type="match status" value="1"/>
</dbReference>
<accession>G0QPG8</accession>
<evidence type="ECO:0000313" key="2">
    <source>
        <dbReference type="EMBL" id="EGR32881.1"/>
    </source>
</evidence>
<name>G0QPG8_ICHMU</name>
<keyword evidence="1" id="KW-1133">Transmembrane helix</keyword>
<sequence>MEVQKINTILDECSKIEYLEDKKLKSLVLEAEKTSVQISKLNIQDTNCPQCLYGEQYGNNIFDYPQGLEMYLMEKNGRIQMVFDQTKKAFVLKNWASGQDLNAQILLKMIDYDQRQTYFDEEEDSYIKEMQIEINVNNSSVKNQYQKVAGNNIQKYNKNLRGFLFDKIIFENLPSKDSYLELQAISQEIQKGSSLLYKYLFYVQMRDCELGEALIQGKCIKCQEATFSIQMDSTECKKCTLKEIQECVDGFKIKIYPGYWRKSFDSDIIIECKNLISNCLGGFKTGDQSCAEGHIGALCESCDIYGNVWGQSWANSSPFKCGLCSEINYNSIKVFAISIYTLIALLFSVKSAMPSIINQYISLASCREIGDLMYVKQNTAYECYTQNHIKWIFSLVIPVLSIIGVIIPLYFFYNLYRGKSKLDSPQMKYKLGFLYIEYKKNAYFWEILKIVEKTFVLITINFYDSNLLQGLYIQKFDKNSLGHLGFLKNKHFQ</sequence>
<dbReference type="GeneID" id="14909053"/>
<protein>
    <recommendedName>
        <fullName evidence="4">Transmembrane protein</fullName>
    </recommendedName>
</protein>
<dbReference type="eggNOG" id="KOG3525">
    <property type="taxonomic scope" value="Eukaryota"/>
</dbReference>